<dbReference type="EMBL" id="MKGL01000536">
    <property type="protein sequence ID" value="RNE97674.1"/>
    <property type="molecule type" value="Genomic_DNA"/>
</dbReference>
<dbReference type="Proteomes" id="UP000283634">
    <property type="component" value="Unassembled WGS sequence"/>
</dbReference>
<comment type="caution">
    <text evidence="2">The sequence shown here is derived from an EMBL/GenBank/DDBJ whole genome shotgun (WGS) entry which is preliminary data.</text>
</comment>
<reference evidence="2 3" key="1">
    <citation type="journal article" date="2018" name="BMC Genomics">
        <title>Genomic comparison of Trypanosoma conorhini and Trypanosoma rangeli to Trypanosoma cruzi strains of high and low virulence.</title>
        <authorList>
            <person name="Bradwell K.R."/>
            <person name="Koparde V.N."/>
            <person name="Matveyev A.V."/>
            <person name="Serrano M.G."/>
            <person name="Alves J.M."/>
            <person name="Parikh H."/>
            <person name="Huang B."/>
            <person name="Lee V."/>
            <person name="Espinosa-Alvarez O."/>
            <person name="Ortiz P.A."/>
            <person name="Costa-Martins A.G."/>
            <person name="Teixeira M.M."/>
            <person name="Buck G.A."/>
        </authorList>
    </citation>
    <scope>NUCLEOTIDE SEQUENCE [LARGE SCALE GENOMIC DNA]</scope>
    <source>
        <strain evidence="2 3">AM80</strain>
    </source>
</reference>
<gene>
    <name evidence="2" type="ORF">TraAM80_09222</name>
</gene>
<feature type="region of interest" description="Disordered" evidence="1">
    <location>
        <begin position="101"/>
        <end position="138"/>
    </location>
</feature>
<dbReference type="GeneID" id="40333155"/>
<name>A0A422MWP9_TRYRA</name>
<dbReference type="GO" id="GO:0008233">
    <property type="term" value="F:peptidase activity"/>
    <property type="evidence" value="ECO:0007669"/>
    <property type="project" value="UniProtKB-KW"/>
</dbReference>
<evidence type="ECO:0000313" key="3">
    <source>
        <dbReference type="Proteomes" id="UP000283634"/>
    </source>
</evidence>
<organism evidence="2 3">
    <name type="scientific">Trypanosoma rangeli</name>
    <dbReference type="NCBI Taxonomy" id="5698"/>
    <lineage>
        <taxon>Eukaryota</taxon>
        <taxon>Discoba</taxon>
        <taxon>Euglenozoa</taxon>
        <taxon>Kinetoplastea</taxon>
        <taxon>Metakinetoplastina</taxon>
        <taxon>Trypanosomatida</taxon>
        <taxon>Trypanosomatidae</taxon>
        <taxon>Trypanosoma</taxon>
        <taxon>Herpetosoma</taxon>
    </lineage>
</organism>
<keyword evidence="3" id="KW-1185">Reference proteome</keyword>
<keyword evidence="2" id="KW-0378">Hydrolase</keyword>
<dbReference type="VEuPathDB" id="TriTrypDB:TRSC58_01975"/>
<evidence type="ECO:0000313" key="2">
    <source>
        <dbReference type="EMBL" id="RNE97674.1"/>
    </source>
</evidence>
<keyword evidence="2" id="KW-0645">Protease</keyword>
<protein>
    <submittedName>
        <fullName evidence="2">Surface protease GP63</fullName>
    </submittedName>
</protein>
<sequence>MVRLLHAPITSYSIRMGPSTGTTDRRSACSLIAAGRSCFKTMSSFASVNGSSFSHLTQRPLSNLHATPSAMQCFDGSSMSFADTLTRIGAHSLSTPVSRPVLCAAHHAPPQSPAGRSPSSRQARSGATHQQQQQGEHR</sequence>
<accession>A0A422MWP9</accession>
<proteinExistence type="predicted"/>
<dbReference type="AlphaFoldDB" id="A0A422MWP9"/>
<dbReference type="GO" id="GO:0006508">
    <property type="term" value="P:proteolysis"/>
    <property type="evidence" value="ECO:0007669"/>
    <property type="project" value="UniProtKB-KW"/>
</dbReference>
<feature type="compositionally biased region" description="Polar residues" evidence="1">
    <location>
        <begin position="117"/>
        <end position="138"/>
    </location>
</feature>
<dbReference type="RefSeq" id="XP_029234247.1">
    <property type="nucleotide sequence ID" value="XM_029385916.1"/>
</dbReference>
<evidence type="ECO:0000256" key="1">
    <source>
        <dbReference type="SAM" id="MobiDB-lite"/>
    </source>
</evidence>
<dbReference type="OrthoDB" id="10478016at2759"/>